<comment type="caution">
    <text evidence="5">The sequence shown here is derived from an EMBL/GenBank/DDBJ whole genome shotgun (WGS) entry which is preliminary data.</text>
</comment>
<gene>
    <name evidence="5" type="ORF">Kpho02_62940</name>
</gene>
<dbReference type="SFLD" id="SFLDG01135">
    <property type="entry name" value="C1.5.6:_HAD__Beta-PGM__Phospha"/>
    <property type="match status" value="1"/>
</dbReference>
<evidence type="ECO:0000313" key="6">
    <source>
        <dbReference type="Proteomes" id="UP001165041"/>
    </source>
</evidence>
<dbReference type="RefSeq" id="WP_285739614.1">
    <property type="nucleotide sequence ID" value="NZ_BSSA01000030.1"/>
</dbReference>
<keyword evidence="4" id="KW-0460">Magnesium</keyword>
<accession>A0A9W6V3T7</accession>
<comment type="similarity">
    <text evidence="2">Belongs to the HAD-like hydrolase superfamily. CbbY/CbbZ/Gph/YieH family.</text>
</comment>
<dbReference type="InterPro" id="IPR006439">
    <property type="entry name" value="HAD-SF_hydro_IA"/>
</dbReference>
<dbReference type="PANTHER" id="PTHR46193:SF10">
    <property type="entry name" value="6-PHOSPHOGLUCONATE PHOSPHATASE"/>
    <property type="match status" value="1"/>
</dbReference>
<organism evidence="5 6">
    <name type="scientific">Kitasatospora phosalacinea</name>
    <dbReference type="NCBI Taxonomy" id="2065"/>
    <lineage>
        <taxon>Bacteria</taxon>
        <taxon>Bacillati</taxon>
        <taxon>Actinomycetota</taxon>
        <taxon>Actinomycetes</taxon>
        <taxon>Kitasatosporales</taxon>
        <taxon>Streptomycetaceae</taxon>
        <taxon>Kitasatospora</taxon>
    </lineage>
</organism>
<dbReference type="GO" id="GO:0046872">
    <property type="term" value="F:metal ion binding"/>
    <property type="evidence" value="ECO:0007669"/>
    <property type="project" value="UniProtKB-KW"/>
</dbReference>
<evidence type="ECO:0000256" key="4">
    <source>
        <dbReference type="ARBA" id="ARBA00022842"/>
    </source>
</evidence>
<dbReference type="InterPro" id="IPR036412">
    <property type="entry name" value="HAD-like_sf"/>
</dbReference>
<sequence length="243" mass="25824">MTTANRPGKPVELVIFDCDGVLVDSERIAVRVQVEIGAQLGWPLDADEVVQRFIGRSHAAIWQQVGERLGPAAALEWEHRFERRHRELVDAELTPVDGIVEALDALDALGLPYCVASSGSHAKMRHTLGRTGLHERFAGRIFSAEEVARGKPFPDVFLHAAARSGYAPEVCAVVEDSPAGLRAARAAGMRRLGYTAGPTGGALTGGERGDGAFGEGGDGGADGTVLFSEMRQLPALLRTFTAG</sequence>
<comment type="cofactor">
    <cofactor evidence="1">
        <name>Mg(2+)</name>
        <dbReference type="ChEBI" id="CHEBI:18420"/>
    </cofactor>
</comment>
<evidence type="ECO:0000256" key="1">
    <source>
        <dbReference type="ARBA" id="ARBA00001946"/>
    </source>
</evidence>
<dbReference type="InterPro" id="IPR023214">
    <property type="entry name" value="HAD_sf"/>
</dbReference>
<dbReference type="SFLD" id="SFLDS00003">
    <property type="entry name" value="Haloacid_Dehalogenase"/>
    <property type="match status" value="1"/>
</dbReference>
<dbReference type="GO" id="GO:0003824">
    <property type="term" value="F:catalytic activity"/>
    <property type="evidence" value="ECO:0007669"/>
    <property type="project" value="UniProtKB-ARBA"/>
</dbReference>
<dbReference type="Gene3D" id="3.40.50.1000">
    <property type="entry name" value="HAD superfamily/HAD-like"/>
    <property type="match status" value="1"/>
</dbReference>
<dbReference type="InterPro" id="IPR051600">
    <property type="entry name" value="Beta-PGM-like"/>
</dbReference>
<dbReference type="NCBIfam" id="TIGR01509">
    <property type="entry name" value="HAD-SF-IA-v3"/>
    <property type="match status" value="1"/>
</dbReference>
<dbReference type="Proteomes" id="UP001165041">
    <property type="component" value="Unassembled WGS sequence"/>
</dbReference>
<dbReference type="PANTHER" id="PTHR46193">
    <property type="entry name" value="6-PHOSPHOGLUCONATE PHOSPHATASE"/>
    <property type="match status" value="1"/>
</dbReference>
<name>A0A9W6V3T7_9ACTN</name>
<reference evidence="5" key="1">
    <citation type="submission" date="2023-02" db="EMBL/GenBank/DDBJ databases">
        <title>Kitasatospora phosalacinea NBRC 14627.</title>
        <authorList>
            <person name="Ichikawa N."/>
            <person name="Sato H."/>
            <person name="Tonouchi N."/>
        </authorList>
    </citation>
    <scope>NUCLEOTIDE SEQUENCE</scope>
    <source>
        <strain evidence="5">NBRC 14627</strain>
    </source>
</reference>
<dbReference type="Pfam" id="PF00702">
    <property type="entry name" value="Hydrolase"/>
    <property type="match status" value="1"/>
</dbReference>
<protein>
    <submittedName>
        <fullName evidence="5">Uncharacterized protein</fullName>
    </submittedName>
</protein>
<dbReference type="InterPro" id="IPR023198">
    <property type="entry name" value="PGP-like_dom2"/>
</dbReference>
<proteinExistence type="inferred from homology"/>
<dbReference type="SFLD" id="SFLDG01129">
    <property type="entry name" value="C1.5:_HAD__Beta-PGM__Phosphata"/>
    <property type="match status" value="1"/>
</dbReference>
<evidence type="ECO:0000256" key="2">
    <source>
        <dbReference type="ARBA" id="ARBA00006171"/>
    </source>
</evidence>
<evidence type="ECO:0000313" key="5">
    <source>
        <dbReference type="EMBL" id="GLW73996.1"/>
    </source>
</evidence>
<dbReference type="Gene3D" id="1.10.150.240">
    <property type="entry name" value="Putative phosphatase, domain 2"/>
    <property type="match status" value="1"/>
</dbReference>
<dbReference type="EMBL" id="BSSA01000030">
    <property type="protein sequence ID" value="GLW73996.1"/>
    <property type="molecule type" value="Genomic_DNA"/>
</dbReference>
<dbReference type="SUPFAM" id="SSF56784">
    <property type="entry name" value="HAD-like"/>
    <property type="match status" value="1"/>
</dbReference>
<keyword evidence="3" id="KW-0479">Metal-binding</keyword>
<evidence type="ECO:0000256" key="3">
    <source>
        <dbReference type="ARBA" id="ARBA00022723"/>
    </source>
</evidence>
<dbReference type="AlphaFoldDB" id="A0A9W6V3T7"/>